<keyword evidence="1" id="KW-0472">Membrane</keyword>
<dbReference type="GeneID" id="63770183"/>
<dbReference type="EMBL" id="MCFJ01000006">
    <property type="protein sequence ID" value="ORY64878.1"/>
    <property type="molecule type" value="Genomic_DNA"/>
</dbReference>
<accession>A0A1Y2E010</accession>
<proteinExistence type="predicted"/>
<evidence type="ECO:0000256" key="1">
    <source>
        <dbReference type="SAM" id="Phobius"/>
    </source>
</evidence>
<sequence length="123" mass="13758">MNEKYISLNLIYYNASQLATRLSWPDTGADGSVRWGLPKRIGWKGEKSSLLFSNDQQPQRQQKSASIIYTGDLGSGGVGYSYIVIVSELNPQRKGAWRYMGIGNIGVCMLSVLYCQFVGCWIH</sequence>
<keyword evidence="1" id="KW-0812">Transmembrane</keyword>
<reference evidence="2 3" key="1">
    <citation type="submission" date="2016-07" db="EMBL/GenBank/DDBJ databases">
        <title>Pervasive Adenine N6-methylation of Active Genes in Fungi.</title>
        <authorList>
            <consortium name="DOE Joint Genome Institute"/>
            <person name="Mondo S.J."/>
            <person name="Dannebaum R.O."/>
            <person name="Kuo R.C."/>
            <person name="Labutti K."/>
            <person name="Haridas S."/>
            <person name="Kuo A."/>
            <person name="Salamov A."/>
            <person name="Ahrendt S.R."/>
            <person name="Lipzen A."/>
            <person name="Sullivan W."/>
            <person name="Andreopoulos W.B."/>
            <person name="Clum A."/>
            <person name="Lindquist E."/>
            <person name="Daum C."/>
            <person name="Ramamoorthy G.K."/>
            <person name="Gryganskyi A."/>
            <person name="Culley D."/>
            <person name="Magnuson J.K."/>
            <person name="James T.Y."/>
            <person name="O'Malley M.A."/>
            <person name="Stajich J.E."/>
            <person name="Spatafora J.W."/>
            <person name="Visel A."/>
            <person name="Grigoriev I.V."/>
        </authorList>
    </citation>
    <scope>NUCLEOTIDE SEQUENCE [LARGE SCALE GENOMIC DNA]</scope>
    <source>
        <strain evidence="2 3">CBS 129021</strain>
    </source>
</reference>
<comment type="caution">
    <text evidence="2">The sequence shown here is derived from an EMBL/GenBank/DDBJ whole genome shotgun (WGS) entry which is preliminary data.</text>
</comment>
<dbReference type="AlphaFoldDB" id="A0A1Y2E010"/>
<gene>
    <name evidence="2" type="ORF">BCR38DRAFT_186155</name>
</gene>
<evidence type="ECO:0000313" key="2">
    <source>
        <dbReference type="EMBL" id="ORY64878.1"/>
    </source>
</evidence>
<protein>
    <submittedName>
        <fullName evidence="2">Uncharacterized protein</fullName>
    </submittedName>
</protein>
<evidence type="ECO:0000313" key="3">
    <source>
        <dbReference type="Proteomes" id="UP000193689"/>
    </source>
</evidence>
<feature type="transmembrane region" description="Helical" evidence="1">
    <location>
        <begin position="67"/>
        <end position="85"/>
    </location>
</feature>
<keyword evidence="1" id="KW-1133">Transmembrane helix</keyword>
<name>A0A1Y2E010_9PEZI</name>
<keyword evidence="3" id="KW-1185">Reference proteome</keyword>
<organism evidence="2 3">
    <name type="scientific">Pseudomassariella vexata</name>
    <dbReference type="NCBI Taxonomy" id="1141098"/>
    <lineage>
        <taxon>Eukaryota</taxon>
        <taxon>Fungi</taxon>
        <taxon>Dikarya</taxon>
        <taxon>Ascomycota</taxon>
        <taxon>Pezizomycotina</taxon>
        <taxon>Sordariomycetes</taxon>
        <taxon>Xylariomycetidae</taxon>
        <taxon>Amphisphaeriales</taxon>
        <taxon>Pseudomassariaceae</taxon>
        <taxon>Pseudomassariella</taxon>
    </lineage>
</organism>
<feature type="transmembrane region" description="Helical" evidence="1">
    <location>
        <begin position="97"/>
        <end position="122"/>
    </location>
</feature>
<dbReference type="RefSeq" id="XP_040716030.1">
    <property type="nucleotide sequence ID" value="XM_040853971.1"/>
</dbReference>
<dbReference type="InParanoid" id="A0A1Y2E010"/>
<dbReference type="Proteomes" id="UP000193689">
    <property type="component" value="Unassembled WGS sequence"/>
</dbReference>